<feature type="transmembrane region" description="Helical" evidence="9">
    <location>
        <begin position="139"/>
        <end position="159"/>
    </location>
</feature>
<keyword evidence="12" id="KW-1185">Reference proteome</keyword>
<dbReference type="EMBL" id="QPJW01000002">
    <property type="protein sequence ID" value="RCX21729.1"/>
    <property type="molecule type" value="Genomic_DNA"/>
</dbReference>
<dbReference type="RefSeq" id="WP_114496274.1">
    <property type="nucleotide sequence ID" value="NZ_QPJW01000002.1"/>
</dbReference>
<feature type="transmembrane region" description="Helical" evidence="9">
    <location>
        <begin position="359"/>
        <end position="382"/>
    </location>
</feature>
<dbReference type="InterPro" id="IPR036259">
    <property type="entry name" value="MFS_trans_sf"/>
</dbReference>
<keyword evidence="5 9" id="KW-0812">Transmembrane</keyword>
<comment type="subcellular location">
    <subcellularLocation>
        <location evidence="1">Cell inner membrane</location>
        <topology evidence="1">Multi-pass membrane protein</topology>
    </subcellularLocation>
</comment>
<feature type="transmembrane region" description="Helical" evidence="9">
    <location>
        <begin position="46"/>
        <end position="65"/>
    </location>
</feature>
<sequence>MKSTPSVRPELPWLRAFTFTIFGTSVLVSSYFPLFYAGLGFSNSQIGLLYALGPMISLVANLLWSVASDKYRTIKKIMLILLIGQMIMSAVLSVSTKFSVIILVITIFYFFFYPVFPLSDTIAINAAKRHKKNFITVRIFGSIGYAFYALFIGYVLSLIGSSRTMWVAIGIAAIALAITLFIKDQDSPVAKMDMSGIWGILKQKELLWFFGCVFSLAIAVRMNDAFLTVTLNDLGATEKIIGWAQLASSLSEIPIFLLLSLYGEKIKELPLLVFASLMFATRFLLVGVADSAYSLIAIQLLHSLSFGVFYVTSIRMLTRLIPDHYRATGMALYTIVWSSASGLLSGTFGGVVFEQFGRHNFYLVAMSFALLACLGFASRYFYPGPRLRVQAADRGGVQPTKAQTASSASAEEETLSN</sequence>
<dbReference type="AlphaFoldDB" id="A0A369BJF1"/>
<feature type="transmembrane region" description="Helical" evidence="9">
    <location>
        <begin position="295"/>
        <end position="318"/>
    </location>
</feature>
<dbReference type="SUPFAM" id="SSF103473">
    <property type="entry name" value="MFS general substrate transporter"/>
    <property type="match status" value="1"/>
</dbReference>
<keyword evidence="7 9" id="KW-0472">Membrane</keyword>
<reference evidence="11 12" key="1">
    <citation type="submission" date="2018-07" db="EMBL/GenBank/DDBJ databases">
        <title>Genomic Encyclopedia of Type Strains, Phase III (KMG-III): the genomes of soil and plant-associated and newly described type strains.</title>
        <authorList>
            <person name="Whitman W."/>
        </authorList>
    </citation>
    <scope>NUCLEOTIDE SEQUENCE [LARGE SCALE GENOMIC DNA]</scope>
    <source>
        <strain evidence="11 12">CECT 8333</strain>
    </source>
</reference>
<feature type="transmembrane region" description="Helical" evidence="9">
    <location>
        <begin position="100"/>
        <end position="118"/>
    </location>
</feature>
<feature type="transmembrane region" description="Helical" evidence="9">
    <location>
        <begin position="12"/>
        <end position="34"/>
    </location>
</feature>
<evidence type="ECO:0000256" key="7">
    <source>
        <dbReference type="ARBA" id="ARBA00023136"/>
    </source>
</evidence>
<dbReference type="InterPro" id="IPR020846">
    <property type="entry name" value="MFS_dom"/>
</dbReference>
<evidence type="ECO:0000259" key="10">
    <source>
        <dbReference type="PROSITE" id="PS50850"/>
    </source>
</evidence>
<feature type="transmembrane region" description="Helical" evidence="9">
    <location>
        <begin position="240"/>
        <end position="262"/>
    </location>
</feature>
<comment type="caution">
    <text evidence="11">The sequence shown here is derived from an EMBL/GenBank/DDBJ whole genome shotgun (WGS) entry which is preliminary data.</text>
</comment>
<feature type="transmembrane region" description="Helical" evidence="9">
    <location>
        <begin position="269"/>
        <end position="289"/>
    </location>
</feature>
<accession>A0A369BJF1</accession>
<dbReference type="GO" id="GO:0015528">
    <property type="term" value="F:lactose:proton symporter activity"/>
    <property type="evidence" value="ECO:0007669"/>
    <property type="project" value="TreeGrafter"/>
</dbReference>
<keyword evidence="4" id="KW-0997">Cell inner membrane</keyword>
<feature type="transmembrane region" description="Helical" evidence="9">
    <location>
        <begin position="165"/>
        <end position="182"/>
    </location>
</feature>
<gene>
    <name evidence="11" type="ORF">DFP94_102486</name>
</gene>
<dbReference type="GO" id="GO:0030395">
    <property type="term" value="F:lactose binding"/>
    <property type="evidence" value="ECO:0007669"/>
    <property type="project" value="TreeGrafter"/>
</dbReference>
<evidence type="ECO:0000256" key="5">
    <source>
        <dbReference type="ARBA" id="ARBA00022692"/>
    </source>
</evidence>
<keyword evidence="6 9" id="KW-1133">Transmembrane helix</keyword>
<dbReference type="PANTHER" id="PTHR23522:SF10">
    <property type="entry name" value="3-PHENYLPROPIONIC ACID TRANSPORTER-RELATED"/>
    <property type="match status" value="1"/>
</dbReference>
<dbReference type="Proteomes" id="UP000253090">
    <property type="component" value="Unassembled WGS sequence"/>
</dbReference>
<dbReference type="PANTHER" id="PTHR23522">
    <property type="entry name" value="BLL5896 PROTEIN"/>
    <property type="match status" value="1"/>
</dbReference>
<keyword evidence="2" id="KW-0813">Transport</keyword>
<feature type="transmembrane region" description="Helical" evidence="9">
    <location>
        <begin position="203"/>
        <end position="220"/>
    </location>
</feature>
<proteinExistence type="predicted"/>
<dbReference type="PROSITE" id="PS50850">
    <property type="entry name" value="MFS"/>
    <property type="match status" value="1"/>
</dbReference>
<feature type="domain" description="Major facilitator superfamily (MFS) profile" evidence="10">
    <location>
        <begin position="172"/>
        <end position="417"/>
    </location>
</feature>
<dbReference type="Pfam" id="PF12832">
    <property type="entry name" value="MFS_1_like"/>
    <property type="match status" value="1"/>
</dbReference>
<evidence type="ECO:0000256" key="4">
    <source>
        <dbReference type="ARBA" id="ARBA00022519"/>
    </source>
</evidence>
<dbReference type="OrthoDB" id="1650886at2"/>
<evidence type="ECO:0000256" key="3">
    <source>
        <dbReference type="ARBA" id="ARBA00022475"/>
    </source>
</evidence>
<evidence type="ECO:0000256" key="9">
    <source>
        <dbReference type="SAM" id="Phobius"/>
    </source>
</evidence>
<evidence type="ECO:0000256" key="1">
    <source>
        <dbReference type="ARBA" id="ARBA00004429"/>
    </source>
</evidence>
<organism evidence="11 12">
    <name type="scientific">Fontibacillus phaseoli</name>
    <dbReference type="NCBI Taxonomy" id="1416533"/>
    <lineage>
        <taxon>Bacteria</taxon>
        <taxon>Bacillati</taxon>
        <taxon>Bacillota</taxon>
        <taxon>Bacilli</taxon>
        <taxon>Bacillales</taxon>
        <taxon>Paenibacillaceae</taxon>
        <taxon>Fontibacillus</taxon>
    </lineage>
</organism>
<evidence type="ECO:0000256" key="8">
    <source>
        <dbReference type="SAM" id="MobiDB-lite"/>
    </source>
</evidence>
<keyword evidence="3" id="KW-1003">Cell membrane</keyword>
<feature type="transmembrane region" description="Helical" evidence="9">
    <location>
        <begin position="77"/>
        <end position="94"/>
    </location>
</feature>
<feature type="transmembrane region" description="Helical" evidence="9">
    <location>
        <begin position="330"/>
        <end position="353"/>
    </location>
</feature>
<dbReference type="Gene3D" id="1.20.1250.20">
    <property type="entry name" value="MFS general substrate transporter like domains"/>
    <property type="match status" value="2"/>
</dbReference>
<evidence type="ECO:0000256" key="6">
    <source>
        <dbReference type="ARBA" id="ARBA00022989"/>
    </source>
</evidence>
<evidence type="ECO:0000256" key="2">
    <source>
        <dbReference type="ARBA" id="ARBA00022448"/>
    </source>
</evidence>
<protein>
    <submittedName>
        <fullName evidence="11">PPP family 3-phenylpropionic acid transporter</fullName>
    </submittedName>
</protein>
<dbReference type="GO" id="GO:0005886">
    <property type="term" value="C:plasma membrane"/>
    <property type="evidence" value="ECO:0007669"/>
    <property type="project" value="UniProtKB-SubCell"/>
</dbReference>
<evidence type="ECO:0000313" key="11">
    <source>
        <dbReference type="EMBL" id="RCX21729.1"/>
    </source>
</evidence>
<feature type="region of interest" description="Disordered" evidence="8">
    <location>
        <begin position="393"/>
        <end position="417"/>
    </location>
</feature>
<dbReference type="InterPro" id="IPR024989">
    <property type="entry name" value="MFS_assoc_dom"/>
</dbReference>
<name>A0A369BJF1_9BACL</name>
<evidence type="ECO:0000313" key="12">
    <source>
        <dbReference type="Proteomes" id="UP000253090"/>
    </source>
</evidence>